<organism evidence="1 2">
    <name type="scientific">Streptomyces aureoversilis</name>
    <dbReference type="NCBI Taxonomy" id="67277"/>
    <lineage>
        <taxon>Bacteria</taxon>
        <taxon>Bacillati</taxon>
        <taxon>Actinomycetota</taxon>
        <taxon>Actinomycetes</taxon>
        <taxon>Kitasatosporales</taxon>
        <taxon>Streptomycetaceae</taxon>
        <taxon>Streptomyces</taxon>
    </lineage>
</organism>
<dbReference type="Proteomes" id="UP001596222">
    <property type="component" value="Unassembled WGS sequence"/>
</dbReference>
<accession>A0ABW0A5J7</accession>
<name>A0ABW0A5J7_9ACTN</name>
<reference evidence="2" key="1">
    <citation type="journal article" date="2019" name="Int. J. Syst. Evol. Microbiol.">
        <title>The Global Catalogue of Microorganisms (GCM) 10K type strain sequencing project: providing services to taxonomists for standard genome sequencing and annotation.</title>
        <authorList>
            <consortium name="The Broad Institute Genomics Platform"/>
            <consortium name="The Broad Institute Genome Sequencing Center for Infectious Disease"/>
            <person name="Wu L."/>
            <person name="Ma J."/>
        </authorList>
    </citation>
    <scope>NUCLEOTIDE SEQUENCE [LARGE SCALE GENOMIC DNA]</scope>
    <source>
        <strain evidence="2">CGMCC 4.1641</strain>
    </source>
</reference>
<proteinExistence type="predicted"/>
<evidence type="ECO:0000313" key="1">
    <source>
        <dbReference type="EMBL" id="MFC5148947.1"/>
    </source>
</evidence>
<comment type="caution">
    <text evidence="1">The sequence shown here is derived from an EMBL/GenBank/DDBJ whole genome shotgun (WGS) entry which is preliminary data.</text>
</comment>
<protein>
    <submittedName>
        <fullName evidence="1">Uncharacterized protein</fullName>
    </submittedName>
</protein>
<dbReference type="SUPFAM" id="SSF52540">
    <property type="entry name" value="P-loop containing nucleoside triphosphate hydrolases"/>
    <property type="match status" value="1"/>
</dbReference>
<sequence length="268" mass="28260">MAVIALASGKSSGVTCSALALTLSSPRPSLLIEADPAGGTIRAGYLQGEGTAQVGLHRLAAADRQGTLAQEFRHHWVSLDQAHSGQRMLLPGLPDPAQAPSMARTWDAIAELIAVMDGHGYDVIIDAGRVVSQSETRLSTSVYPAPLLRAADVVLLVVRSTQASVVSAAPAARVLREELAHNGTGADALGLLIVEEGSLTSTQIQQGLRVPAYAALEWDPDTADVLTHGAFRKSGRSLLRSARSAHDRLNEIVTRRRIQLARPAPVQG</sequence>
<evidence type="ECO:0000313" key="2">
    <source>
        <dbReference type="Proteomes" id="UP001596222"/>
    </source>
</evidence>
<dbReference type="EMBL" id="JBHSKJ010000022">
    <property type="protein sequence ID" value="MFC5148947.1"/>
    <property type="molecule type" value="Genomic_DNA"/>
</dbReference>
<dbReference type="RefSeq" id="WP_382049135.1">
    <property type="nucleotide sequence ID" value="NZ_JBHSKJ010000022.1"/>
</dbReference>
<gene>
    <name evidence="1" type="ORF">ACFPP6_30215</name>
</gene>
<keyword evidence="2" id="KW-1185">Reference proteome</keyword>
<dbReference type="Gene3D" id="3.40.50.300">
    <property type="entry name" value="P-loop containing nucleotide triphosphate hydrolases"/>
    <property type="match status" value="1"/>
</dbReference>
<dbReference type="InterPro" id="IPR027417">
    <property type="entry name" value="P-loop_NTPase"/>
</dbReference>